<accession>A0A2H3SL49</accession>
<dbReference type="InterPro" id="IPR011032">
    <property type="entry name" value="GroES-like_sf"/>
</dbReference>
<dbReference type="Proteomes" id="UP000219369">
    <property type="component" value="Unassembled WGS sequence"/>
</dbReference>
<dbReference type="VEuPathDB" id="FungiDB:HZS61_010244"/>
<dbReference type="SUPFAM" id="SSF51735">
    <property type="entry name" value="NAD(P)-binding Rossmann-fold domains"/>
    <property type="match status" value="1"/>
</dbReference>
<reference evidence="3" key="1">
    <citation type="submission" date="2016-09" db="EMBL/GenBank/DDBJ databases">
        <authorList>
            <person name="Guldener U."/>
        </authorList>
    </citation>
    <scope>NUCLEOTIDE SEQUENCE [LARGE SCALE GENOMIC DNA]</scope>
    <source>
        <strain evidence="3">V64-1</strain>
    </source>
</reference>
<dbReference type="VEuPathDB" id="FungiDB:FOIG_05420"/>
<gene>
    <name evidence="2" type="ORF">FRV6_00041</name>
</gene>
<evidence type="ECO:0000313" key="3">
    <source>
        <dbReference type="Proteomes" id="UP000219369"/>
    </source>
</evidence>
<dbReference type="PANTHER" id="PTHR45033:SF2">
    <property type="entry name" value="ZINC-TYPE ALCOHOL DEHYDROGENASE-LIKE PROTEIN C1773.06C"/>
    <property type="match status" value="1"/>
</dbReference>
<dbReference type="SUPFAM" id="SSF50129">
    <property type="entry name" value="GroES-like"/>
    <property type="match status" value="1"/>
</dbReference>
<dbReference type="InterPro" id="IPR052711">
    <property type="entry name" value="Zinc_ADH-like"/>
</dbReference>
<feature type="domain" description="Enoyl reductase (ER)" evidence="1">
    <location>
        <begin position="13"/>
        <end position="342"/>
    </location>
</feature>
<dbReference type="Pfam" id="PF08240">
    <property type="entry name" value="ADH_N"/>
    <property type="match status" value="1"/>
</dbReference>
<dbReference type="GO" id="GO:0016491">
    <property type="term" value="F:oxidoreductase activity"/>
    <property type="evidence" value="ECO:0007669"/>
    <property type="project" value="InterPro"/>
</dbReference>
<dbReference type="VEuPathDB" id="FungiDB:FOMG_04657"/>
<name>A0A2H3SL49_FUSOX</name>
<dbReference type="AlphaFoldDB" id="A0A2H3SL49"/>
<dbReference type="CDD" id="cd08276">
    <property type="entry name" value="MDR7"/>
    <property type="match status" value="1"/>
</dbReference>
<dbReference type="Pfam" id="PF00107">
    <property type="entry name" value="ADH_zinc_N"/>
    <property type="match status" value="1"/>
</dbReference>
<organism evidence="2 3">
    <name type="scientific">Fusarium oxysporum</name>
    <name type="common">Fusarium vascular wilt</name>
    <dbReference type="NCBI Taxonomy" id="5507"/>
    <lineage>
        <taxon>Eukaryota</taxon>
        <taxon>Fungi</taxon>
        <taxon>Dikarya</taxon>
        <taxon>Ascomycota</taxon>
        <taxon>Pezizomycotina</taxon>
        <taxon>Sordariomycetes</taxon>
        <taxon>Hypocreomycetidae</taxon>
        <taxon>Hypocreales</taxon>
        <taxon>Nectriaceae</taxon>
        <taxon>Fusarium</taxon>
        <taxon>Fusarium oxysporum species complex</taxon>
    </lineage>
</organism>
<dbReference type="InterPro" id="IPR020843">
    <property type="entry name" value="ER"/>
</dbReference>
<dbReference type="Gene3D" id="3.40.50.720">
    <property type="entry name" value="NAD(P)-binding Rossmann-like Domain"/>
    <property type="match status" value="1"/>
</dbReference>
<dbReference type="Gene3D" id="3.90.180.10">
    <property type="entry name" value="Medium-chain alcohol dehydrogenases, catalytic domain"/>
    <property type="match status" value="1"/>
</dbReference>
<evidence type="ECO:0000313" key="2">
    <source>
        <dbReference type="EMBL" id="SCO75829.1"/>
    </source>
</evidence>
<dbReference type="InterPro" id="IPR013149">
    <property type="entry name" value="ADH-like_C"/>
</dbReference>
<dbReference type="SMART" id="SM00829">
    <property type="entry name" value="PKS_ER"/>
    <property type="match status" value="1"/>
</dbReference>
<dbReference type="InterPro" id="IPR013154">
    <property type="entry name" value="ADH-like_N"/>
</dbReference>
<dbReference type="VEuPathDB" id="FungiDB:FOC1_g10000725"/>
<dbReference type="VEuPathDB" id="FungiDB:FOZG_04395"/>
<dbReference type="EMBL" id="FMJY01000001">
    <property type="protein sequence ID" value="SCO75829.1"/>
    <property type="molecule type" value="Genomic_DNA"/>
</dbReference>
<proteinExistence type="predicted"/>
<dbReference type="OrthoDB" id="3509362at2759"/>
<sequence>MWSQTVYRLNQRNSFDDLTTSEETVPQPGPYEVLVRIRSVALNYRDVGVATSSYPFPVKDNVVPCSDLAGEIASIGASVEGFSVGDKVIAAFDGSTLYGPIKDWNHGLGGPKDGALRQYISLPSSALVSVGETKLSYSQLSSLVCTGTTAWNSLFGNVPIKPGQTVLFLGTGGVSITGLILAKAAGAVTIITSSSDKKLEHVQKTYGADHIINYKKTPKWDEEVRKITNGNGVDYVLETGGAGTIAQSINSVTHGGIISVIGFLAQCEQKDMPDVALLALSKAAVVRGIIIGSRQHLEEVTRFVVARDLEVPVEKEFGFSRDQVIEAYKYLQSGQHIGKVCINVD</sequence>
<protein>
    <submittedName>
        <fullName evidence="2">Related to zinc-containing alcohol dehydrogenase</fullName>
    </submittedName>
</protein>
<dbReference type="InterPro" id="IPR036291">
    <property type="entry name" value="NAD(P)-bd_dom_sf"/>
</dbReference>
<dbReference type="VEuPathDB" id="FungiDB:FOXG_07385"/>
<dbReference type="VEuPathDB" id="FungiDB:FOC4_g10010721"/>
<evidence type="ECO:0000259" key="1">
    <source>
        <dbReference type="SMART" id="SM00829"/>
    </source>
</evidence>
<dbReference type="PANTHER" id="PTHR45033">
    <property type="match status" value="1"/>
</dbReference>